<evidence type="ECO:0000256" key="1">
    <source>
        <dbReference type="ARBA" id="ARBA00022801"/>
    </source>
</evidence>
<name>A0A1G2MER0_9BACT</name>
<dbReference type="SUPFAM" id="SSF55811">
    <property type="entry name" value="Nudix"/>
    <property type="match status" value="1"/>
</dbReference>
<accession>A0A1G2MER0</accession>
<comment type="caution">
    <text evidence="4">The sequence shown here is derived from an EMBL/GenBank/DDBJ whole genome shotgun (WGS) entry which is preliminary data.</text>
</comment>
<dbReference type="AlphaFoldDB" id="A0A1G2MER0"/>
<dbReference type="PANTHER" id="PTHR16099:SF5">
    <property type="entry name" value="NUCLEOTIDE TRIPHOSPHATE DIPHOSPHATASE NUDT15"/>
    <property type="match status" value="1"/>
</dbReference>
<evidence type="ECO:0000256" key="2">
    <source>
        <dbReference type="RuleBase" id="RU003476"/>
    </source>
</evidence>
<dbReference type="CDD" id="cd04678">
    <property type="entry name" value="NUDIX_MTH2_Nudt15"/>
    <property type="match status" value="1"/>
</dbReference>
<dbReference type="PROSITE" id="PS51462">
    <property type="entry name" value="NUDIX"/>
    <property type="match status" value="1"/>
</dbReference>
<dbReference type="InterPro" id="IPR020476">
    <property type="entry name" value="Nudix_hydrolase"/>
</dbReference>
<organism evidence="4 5">
    <name type="scientific">Candidatus Taylorbacteria bacterium RIFCSPHIGHO2_01_FULL_51_15</name>
    <dbReference type="NCBI Taxonomy" id="1802304"/>
    <lineage>
        <taxon>Bacteria</taxon>
        <taxon>Candidatus Tayloriibacteriota</taxon>
    </lineage>
</organism>
<dbReference type="PROSITE" id="PS00893">
    <property type="entry name" value="NUDIX_BOX"/>
    <property type="match status" value="1"/>
</dbReference>
<gene>
    <name evidence="4" type="ORF">A2849_03860</name>
</gene>
<dbReference type="PANTHER" id="PTHR16099">
    <property type="entry name" value="8-OXO-DGTP DIPHOSPHATES NUDT15"/>
    <property type="match status" value="1"/>
</dbReference>
<proteinExistence type="inferred from homology"/>
<dbReference type="InterPro" id="IPR020084">
    <property type="entry name" value="NUDIX_hydrolase_CS"/>
</dbReference>
<evidence type="ECO:0000259" key="3">
    <source>
        <dbReference type="PROSITE" id="PS51462"/>
    </source>
</evidence>
<evidence type="ECO:0000313" key="4">
    <source>
        <dbReference type="EMBL" id="OHA21531.1"/>
    </source>
</evidence>
<dbReference type="EMBL" id="MHRI01000007">
    <property type="protein sequence ID" value="OHA21531.1"/>
    <property type="molecule type" value="Genomic_DNA"/>
</dbReference>
<sequence>MQISPQSRSTFPVGVTTLVIRDGKILLGKRKGVHGDGCWALPGGHLERKEPMELAAKRELFEETGLIAERVLFHVLVNHPNRLDSDHYVHVGFLAEGVAGEVQNKEPDKCSEWGWFLLSALPSPIYFSHGEIIQAFRDGNAFKNISE</sequence>
<dbReference type="PRINTS" id="PR00502">
    <property type="entry name" value="NUDIXFAMILY"/>
</dbReference>
<evidence type="ECO:0000313" key="5">
    <source>
        <dbReference type="Proteomes" id="UP000178121"/>
    </source>
</evidence>
<feature type="domain" description="Nudix hydrolase" evidence="3">
    <location>
        <begin position="10"/>
        <end position="138"/>
    </location>
</feature>
<keyword evidence="1 2" id="KW-0378">Hydrolase</keyword>
<dbReference type="Pfam" id="PF00293">
    <property type="entry name" value="NUDIX"/>
    <property type="match status" value="1"/>
</dbReference>
<dbReference type="GO" id="GO:0016787">
    <property type="term" value="F:hydrolase activity"/>
    <property type="evidence" value="ECO:0007669"/>
    <property type="project" value="UniProtKB-KW"/>
</dbReference>
<dbReference type="Gene3D" id="3.90.79.10">
    <property type="entry name" value="Nucleoside Triphosphate Pyrophosphohydrolase"/>
    <property type="match status" value="1"/>
</dbReference>
<dbReference type="Proteomes" id="UP000178121">
    <property type="component" value="Unassembled WGS sequence"/>
</dbReference>
<dbReference type="InterPro" id="IPR015797">
    <property type="entry name" value="NUDIX_hydrolase-like_dom_sf"/>
</dbReference>
<protein>
    <recommendedName>
        <fullName evidence="3">Nudix hydrolase domain-containing protein</fullName>
    </recommendedName>
</protein>
<dbReference type="InterPro" id="IPR000086">
    <property type="entry name" value="NUDIX_hydrolase_dom"/>
</dbReference>
<reference evidence="4 5" key="1">
    <citation type="journal article" date="2016" name="Nat. Commun.">
        <title>Thousands of microbial genomes shed light on interconnected biogeochemical processes in an aquifer system.</title>
        <authorList>
            <person name="Anantharaman K."/>
            <person name="Brown C.T."/>
            <person name="Hug L.A."/>
            <person name="Sharon I."/>
            <person name="Castelle C.J."/>
            <person name="Probst A.J."/>
            <person name="Thomas B.C."/>
            <person name="Singh A."/>
            <person name="Wilkins M.J."/>
            <person name="Karaoz U."/>
            <person name="Brodie E.L."/>
            <person name="Williams K.H."/>
            <person name="Hubbard S.S."/>
            <person name="Banfield J.F."/>
        </authorList>
    </citation>
    <scope>NUCLEOTIDE SEQUENCE [LARGE SCALE GENOMIC DNA]</scope>
</reference>
<comment type="similarity">
    <text evidence="2">Belongs to the Nudix hydrolase family.</text>
</comment>